<keyword evidence="2" id="KW-0238">DNA-binding</keyword>
<keyword evidence="1" id="KW-0805">Transcription regulation</keyword>
<evidence type="ECO:0000259" key="5">
    <source>
        <dbReference type="PROSITE" id="PS01124"/>
    </source>
</evidence>
<evidence type="ECO:0000256" key="2">
    <source>
        <dbReference type="ARBA" id="ARBA00023125"/>
    </source>
</evidence>
<dbReference type="GO" id="GO:0043565">
    <property type="term" value="F:sequence-specific DNA binding"/>
    <property type="evidence" value="ECO:0007669"/>
    <property type="project" value="InterPro"/>
</dbReference>
<evidence type="ECO:0000256" key="3">
    <source>
        <dbReference type="ARBA" id="ARBA00023163"/>
    </source>
</evidence>
<protein>
    <submittedName>
        <fullName evidence="6">Helix-turn-helix domain-containing protein</fullName>
    </submittedName>
</protein>
<dbReference type="PANTHER" id="PTHR43280:SF29">
    <property type="entry name" value="ARAC-FAMILY TRANSCRIPTIONAL REGULATOR"/>
    <property type="match status" value="1"/>
</dbReference>
<keyword evidence="4" id="KW-1133">Transmembrane helix</keyword>
<dbReference type="OrthoDB" id="9779074at2"/>
<evidence type="ECO:0000313" key="7">
    <source>
        <dbReference type="Proteomes" id="UP000198769"/>
    </source>
</evidence>
<sequence>MEHDLIKRELIRKYLYLIVLFCLIFACFYLSINLNKFIICYIAAGLFCIFYSILITSRNYNVETAVHCWLILAPLYISPYFIIFWHYSFISYIWILPIPFVVYIFFSVRMMIRYTIGLFLYVIIIIVLAEKINYQEVYMTRKQLLTSDILVVICNISVFVLLLYYLDKLKTPLFFPAEKQNKDRDRIINKPLQKDLKKYKDLFNDISVFMETNKPFKNSDLTISNLATQINSNNTYISKAIKLKGYANFNNYLNSYRIKYVKELMKEEKSKHFTLVYIYTEAGFTSQSTFNRVFKQFEGISPAKYMKLNIKEEDE</sequence>
<dbReference type="SMART" id="SM00342">
    <property type="entry name" value="HTH_ARAC"/>
    <property type="match status" value="1"/>
</dbReference>
<feature type="transmembrane region" description="Helical" evidence="4">
    <location>
        <begin position="111"/>
        <end position="129"/>
    </location>
</feature>
<dbReference type="AlphaFoldDB" id="A0A1I4XCA0"/>
<keyword evidence="4" id="KW-0472">Membrane</keyword>
<dbReference type="PROSITE" id="PS01124">
    <property type="entry name" value="HTH_ARAC_FAMILY_2"/>
    <property type="match status" value="1"/>
</dbReference>
<evidence type="ECO:0000256" key="4">
    <source>
        <dbReference type="SAM" id="Phobius"/>
    </source>
</evidence>
<feature type="transmembrane region" description="Helical" evidence="4">
    <location>
        <begin position="64"/>
        <end position="83"/>
    </location>
</feature>
<feature type="transmembrane region" description="Helical" evidence="4">
    <location>
        <begin position="38"/>
        <end position="57"/>
    </location>
</feature>
<feature type="transmembrane region" description="Helical" evidence="4">
    <location>
        <begin position="14"/>
        <end position="32"/>
    </location>
</feature>
<dbReference type="InterPro" id="IPR009057">
    <property type="entry name" value="Homeodomain-like_sf"/>
</dbReference>
<keyword evidence="7" id="KW-1185">Reference proteome</keyword>
<keyword evidence="3" id="KW-0804">Transcription</keyword>
<feature type="domain" description="HTH araC/xylS-type" evidence="5">
    <location>
        <begin position="204"/>
        <end position="308"/>
    </location>
</feature>
<keyword evidence="4" id="KW-0812">Transmembrane</keyword>
<evidence type="ECO:0000256" key="1">
    <source>
        <dbReference type="ARBA" id="ARBA00023015"/>
    </source>
</evidence>
<dbReference type="SUPFAM" id="SSF46689">
    <property type="entry name" value="Homeodomain-like"/>
    <property type="match status" value="1"/>
</dbReference>
<reference evidence="7" key="1">
    <citation type="submission" date="2016-10" db="EMBL/GenBank/DDBJ databases">
        <authorList>
            <person name="Varghese N."/>
            <person name="Submissions S."/>
        </authorList>
    </citation>
    <scope>NUCLEOTIDE SEQUENCE [LARGE SCALE GENOMIC DNA]</scope>
    <source>
        <strain evidence="7">DSM 25575</strain>
    </source>
</reference>
<dbReference type="Pfam" id="PF12833">
    <property type="entry name" value="HTH_18"/>
    <property type="match status" value="1"/>
</dbReference>
<dbReference type="InterPro" id="IPR018060">
    <property type="entry name" value="HTH_AraC"/>
</dbReference>
<evidence type="ECO:0000313" key="6">
    <source>
        <dbReference type="EMBL" id="SFN23561.1"/>
    </source>
</evidence>
<name>A0A1I4XCA0_CHROL</name>
<feature type="transmembrane region" description="Helical" evidence="4">
    <location>
        <begin position="149"/>
        <end position="166"/>
    </location>
</feature>
<dbReference type="GO" id="GO:0003700">
    <property type="term" value="F:DNA-binding transcription factor activity"/>
    <property type="evidence" value="ECO:0007669"/>
    <property type="project" value="InterPro"/>
</dbReference>
<proteinExistence type="predicted"/>
<dbReference type="Gene3D" id="1.10.10.60">
    <property type="entry name" value="Homeodomain-like"/>
    <property type="match status" value="1"/>
</dbReference>
<gene>
    <name evidence="6" type="ORF">SAMN05421594_1720</name>
</gene>
<dbReference type="PANTHER" id="PTHR43280">
    <property type="entry name" value="ARAC-FAMILY TRANSCRIPTIONAL REGULATOR"/>
    <property type="match status" value="1"/>
</dbReference>
<organism evidence="6 7">
    <name type="scientific">Chryseobacterium oleae</name>
    <dbReference type="NCBI Taxonomy" id="491207"/>
    <lineage>
        <taxon>Bacteria</taxon>
        <taxon>Pseudomonadati</taxon>
        <taxon>Bacteroidota</taxon>
        <taxon>Flavobacteriia</taxon>
        <taxon>Flavobacteriales</taxon>
        <taxon>Weeksellaceae</taxon>
        <taxon>Chryseobacterium group</taxon>
        <taxon>Chryseobacterium</taxon>
    </lineage>
</organism>
<dbReference type="Proteomes" id="UP000198769">
    <property type="component" value="Unassembled WGS sequence"/>
</dbReference>
<dbReference type="EMBL" id="FOVD01000002">
    <property type="protein sequence ID" value="SFN23561.1"/>
    <property type="molecule type" value="Genomic_DNA"/>
</dbReference>
<dbReference type="PROSITE" id="PS51257">
    <property type="entry name" value="PROKAR_LIPOPROTEIN"/>
    <property type="match status" value="1"/>
</dbReference>
<accession>A0A1I4XCA0</accession>